<dbReference type="STRING" id="1257118.L8HK44"/>
<feature type="compositionally biased region" description="Basic and acidic residues" evidence="7">
    <location>
        <begin position="354"/>
        <end position="380"/>
    </location>
</feature>
<dbReference type="GO" id="GO:0004630">
    <property type="term" value="F:phospholipase D activity"/>
    <property type="evidence" value="ECO:0007669"/>
    <property type="project" value="UniProtKB-EC"/>
</dbReference>
<dbReference type="SUPFAM" id="SSF56024">
    <property type="entry name" value="Phospholipase D/nuclease"/>
    <property type="match status" value="1"/>
</dbReference>
<feature type="compositionally biased region" description="Basic and acidic residues" evidence="7">
    <location>
        <begin position="859"/>
        <end position="872"/>
    </location>
</feature>
<feature type="compositionally biased region" description="Polar residues" evidence="7">
    <location>
        <begin position="332"/>
        <end position="343"/>
    </location>
</feature>
<proteinExistence type="predicted"/>
<reference evidence="9 10" key="1">
    <citation type="journal article" date="2013" name="Genome Biol.">
        <title>Genome of Acanthamoeba castellanii highlights extensive lateral gene transfer and early evolution of tyrosine kinase signaling.</title>
        <authorList>
            <person name="Clarke M."/>
            <person name="Lohan A.J."/>
            <person name="Liu B."/>
            <person name="Lagkouvardos I."/>
            <person name="Roy S."/>
            <person name="Zafar N."/>
            <person name="Bertelli C."/>
            <person name="Schilde C."/>
            <person name="Kianianmomeni A."/>
            <person name="Burglin T.R."/>
            <person name="Frech C."/>
            <person name="Turcotte B."/>
            <person name="Kopec K.O."/>
            <person name="Synnott J.M."/>
            <person name="Choo C."/>
            <person name="Paponov I."/>
            <person name="Finkler A."/>
            <person name="Soon Heng Tan C."/>
            <person name="Hutchins A.P."/>
            <person name="Weinmeier T."/>
            <person name="Rattei T."/>
            <person name="Chu J.S."/>
            <person name="Gimenez G."/>
            <person name="Irimia M."/>
            <person name="Rigden D.J."/>
            <person name="Fitzpatrick D.A."/>
            <person name="Lorenzo-Morales J."/>
            <person name="Bateman A."/>
            <person name="Chiu C.H."/>
            <person name="Tang P."/>
            <person name="Hegemann P."/>
            <person name="Fromm H."/>
            <person name="Raoult D."/>
            <person name="Greub G."/>
            <person name="Miranda-Saavedra D."/>
            <person name="Chen N."/>
            <person name="Nash P."/>
            <person name="Ginger M.L."/>
            <person name="Horn M."/>
            <person name="Schaap P."/>
            <person name="Caler L."/>
            <person name="Loftus B."/>
        </authorList>
    </citation>
    <scope>NUCLEOTIDE SEQUENCE [LARGE SCALE GENOMIC DNA]</scope>
    <source>
        <strain evidence="9 10">Neff</strain>
    </source>
</reference>
<gene>
    <name evidence="9" type="ORF">ACA1_287220</name>
</gene>
<feature type="compositionally biased region" description="Basic and acidic residues" evidence="7">
    <location>
        <begin position="879"/>
        <end position="903"/>
    </location>
</feature>
<evidence type="ECO:0000256" key="4">
    <source>
        <dbReference type="ARBA" id="ARBA00022801"/>
    </source>
</evidence>
<feature type="compositionally biased region" description="Polar residues" evidence="7">
    <location>
        <begin position="388"/>
        <end position="401"/>
    </location>
</feature>
<dbReference type="Gene3D" id="3.30.870.10">
    <property type="entry name" value="Endonuclease Chain A"/>
    <property type="match status" value="1"/>
</dbReference>
<dbReference type="EC" id="3.1.4.4" evidence="2"/>
<keyword evidence="4" id="KW-0378">Hydrolase</keyword>
<evidence type="ECO:0000313" key="10">
    <source>
        <dbReference type="Proteomes" id="UP000011083"/>
    </source>
</evidence>
<keyword evidence="10" id="KW-1185">Reference proteome</keyword>
<evidence type="ECO:0000259" key="8">
    <source>
        <dbReference type="PROSITE" id="PS50035"/>
    </source>
</evidence>
<feature type="compositionally biased region" description="Basic and acidic residues" evidence="7">
    <location>
        <begin position="941"/>
        <end position="984"/>
    </location>
</feature>
<sequence length="1125" mass="130030">MRHPYFKHIPTSSYTHHQKSLVIDYGSKDIFVSWTHFGHFKLGMTHTHPVLQAFVGGIDLTWGRWDTSDHSITDYNRLAQFWPGKDYWNQEEPSFKDPYTDILDRDHEPRMAWHDIHMSVAVAMATSRAPHSATPALLSREDGLPVLEPLRNPFRREVEVDPDLQYRLANKKSLRPLPQERKAEFEAAAKMMNKHGRHNGIVQKLQKHWHSRRQQRAARRKAHGRLRMLRRRLHNRVVRAVLRFLKGVRKVGGLPFRKFRTKAKIEERREKEHIKRNRMEMMDAIIHETHEEEKHKSALHRKREKRISTEVEPSEAEQQHEKVIEKERSEKGTGSSLTSSQESNPDKLEDEVEGAEHLEAHDSAGHAAQEKGKEKVNDEEHGADDDTTTGQSGHGDQQSAALSHAEERKMKKEKKREEKMQKKERKGKEKLDRHHSVEGHHSHTAAESDVEPTRDGHHHRGHHSEAPTDAVGASTATDAAETASVASSDRPRRLHGLLGRQQTKMRLWEETEKDKWASLRRKWGAKRASQSARALDLWSFALTKALPMRIHNALHQTPPLPYPQTSPEAVKCRCQLIRSIGKWSGGNRLEQSIQEAYVSMIQRAKHFIYIENQYFISTVDNHGPCNQISAALVARLARAMRNKERFLVTVVIPITPSMAPAEDLKTRIITKLQYKTIREGKRSIFAALHKQLGVGEAEIRKYFRVNALRNYGYILGCPVTNQVYVHAKLMIIDDCEAIIGSANINDRSMEGDRDSELAVWVEDTDTVNGMMAGQDFRVGKFVHSLRMNLWREHLGLQEDIKEVELKDERHRAVGSKHQHGPEERVRQERRAIDKLKQWTSMKFPISAAAKEEKKKKKKEKMEQKVKRTDSRSSSRASHSRRESESESESERSVGDRSVRRASDTDTESESRASTTAKEKKERRSADEPRFQEEGGAAAHLSRKEDKRRAEKAREKMRKEAKAAREREQKLIKKERKEREKQERKLMKRNKSKHSSSESELDGEERERKAEKNTAQLVEILCDPLSDEAVQLWDHVAEANTRIYEEVFPYIPQNSIATLTESFALKKAFDEEKTTWNQQKLDAIRERLGQVRGHLVEYPLRYLVAEKMLPNPVSDPVLSVMKQAFW</sequence>
<accession>L8HK44</accession>
<name>L8HK44_ACACF</name>
<dbReference type="SMART" id="SM00155">
    <property type="entry name" value="PLDc"/>
    <property type="match status" value="2"/>
</dbReference>
<dbReference type="GO" id="GO:0009395">
    <property type="term" value="P:phospholipid catabolic process"/>
    <property type="evidence" value="ECO:0007669"/>
    <property type="project" value="TreeGrafter"/>
</dbReference>
<dbReference type="Proteomes" id="UP000011083">
    <property type="component" value="Unassembled WGS sequence"/>
</dbReference>
<feature type="compositionally biased region" description="Low complexity" evidence="7">
    <location>
        <begin position="473"/>
        <end position="488"/>
    </location>
</feature>
<feature type="compositionally biased region" description="Basic and acidic residues" evidence="7">
    <location>
        <begin position="317"/>
        <end position="331"/>
    </location>
</feature>
<feature type="region of interest" description="Disordered" evidence="7">
    <location>
        <begin position="289"/>
        <end position="497"/>
    </location>
</feature>
<evidence type="ECO:0000313" key="9">
    <source>
        <dbReference type="EMBL" id="ELR25043.1"/>
    </source>
</evidence>
<dbReference type="GeneID" id="14926084"/>
<dbReference type="PANTHER" id="PTHR18896">
    <property type="entry name" value="PHOSPHOLIPASE D"/>
    <property type="match status" value="1"/>
</dbReference>
<evidence type="ECO:0000256" key="1">
    <source>
        <dbReference type="ARBA" id="ARBA00000798"/>
    </source>
</evidence>
<dbReference type="VEuPathDB" id="AmoebaDB:ACA1_287220"/>
<dbReference type="Pfam" id="PF13091">
    <property type="entry name" value="PLDc_2"/>
    <property type="match status" value="1"/>
</dbReference>
<dbReference type="AlphaFoldDB" id="L8HK44"/>
<feature type="compositionally biased region" description="Basic and acidic residues" evidence="7">
    <location>
        <begin position="916"/>
        <end position="932"/>
    </location>
</feature>
<dbReference type="InterPro" id="IPR025202">
    <property type="entry name" value="PLD-like_dom"/>
</dbReference>
<feature type="region of interest" description="Disordered" evidence="7">
    <location>
        <begin position="807"/>
        <end position="827"/>
    </location>
</feature>
<keyword evidence="6" id="KW-0443">Lipid metabolism</keyword>
<dbReference type="InterPro" id="IPR015679">
    <property type="entry name" value="PLipase_D_fam"/>
</dbReference>
<dbReference type="InterPro" id="IPR001736">
    <property type="entry name" value="PLipase_D/transphosphatidylase"/>
</dbReference>
<dbReference type="PROSITE" id="PS50035">
    <property type="entry name" value="PLD"/>
    <property type="match status" value="1"/>
</dbReference>
<feature type="compositionally biased region" description="Basic and acidic residues" evidence="7">
    <location>
        <begin position="404"/>
        <end position="455"/>
    </location>
</feature>
<comment type="catalytic activity">
    <reaction evidence="1">
        <text>a 1,2-diacyl-sn-glycero-3-phosphocholine + H2O = a 1,2-diacyl-sn-glycero-3-phosphate + choline + H(+)</text>
        <dbReference type="Rhea" id="RHEA:14445"/>
        <dbReference type="ChEBI" id="CHEBI:15354"/>
        <dbReference type="ChEBI" id="CHEBI:15377"/>
        <dbReference type="ChEBI" id="CHEBI:15378"/>
        <dbReference type="ChEBI" id="CHEBI:57643"/>
        <dbReference type="ChEBI" id="CHEBI:58608"/>
        <dbReference type="EC" id="3.1.4.4"/>
    </reaction>
</comment>
<evidence type="ECO:0000256" key="5">
    <source>
        <dbReference type="ARBA" id="ARBA00022963"/>
    </source>
</evidence>
<dbReference type="OrthoDB" id="14911at2759"/>
<dbReference type="EMBL" id="KB007805">
    <property type="protein sequence ID" value="ELR25043.1"/>
    <property type="molecule type" value="Genomic_DNA"/>
</dbReference>
<evidence type="ECO:0000256" key="3">
    <source>
        <dbReference type="ARBA" id="ARBA00022737"/>
    </source>
</evidence>
<evidence type="ECO:0000256" key="2">
    <source>
        <dbReference type="ARBA" id="ARBA00012027"/>
    </source>
</evidence>
<feature type="domain" description="PLD phosphodiesterase" evidence="8">
    <location>
        <begin position="721"/>
        <end position="748"/>
    </location>
</feature>
<dbReference type="KEGG" id="acan:ACA1_287220"/>
<dbReference type="RefSeq" id="XP_004357432.1">
    <property type="nucleotide sequence ID" value="XM_004357376.1"/>
</dbReference>
<feature type="region of interest" description="Disordered" evidence="7">
    <location>
        <begin position="844"/>
        <end position="1009"/>
    </location>
</feature>
<evidence type="ECO:0000256" key="7">
    <source>
        <dbReference type="SAM" id="MobiDB-lite"/>
    </source>
</evidence>
<keyword evidence="3" id="KW-0677">Repeat</keyword>
<protein>
    <recommendedName>
        <fullName evidence="2">phospholipase D</fullName>
        <ecNumber evidence="2">3.1.4.4</ecNumber>
    </recommendedName>
</protein>
<dbReference type="PANTHER" id="PTHR18896:SF76">
    <property type="entry name" value="PHOSPHOLIPASE"/>
    <property type="match status" value="1"/>
</dbReference>
<dbReference type="CDD" id="cd09141">
    <property type="entry name" value="PLDc_vPLD1_2_yPLD_like_2"/>
    <property type="match status" value="1"/>
</dbReference>
<organism evidence="9 10">
    <name type="scientific">Acanthamoeba castellanii (strain ATCC 30010 / Neff)</name>
    <dbReference type="NCBI Taxonomy" id="1257118"/>
    <lineage>
        <taxon>Eukaryota</taxon>
        <taxon>Amoebozoa</taxon>
        <taxon>Discosea</taxon>
        <taxon>Longamoebia</taxon>
        <taxon>Centramoebida</taxon>
        <taxon>Acanthamoebidae</taxon>
        <taxon>Acanthamoeba</taxon>
    </lineage>
</organism>
<evidence type="ECO:0000256" key="6">
    <source>
        <dbReference type="ARBA" id="ARBA00023098"/>
    </source>
</evidence>
<keyword evidence="5" id="KW-0442">Lipid degradation</keyword>